<dbReference type="Proteomes" id="UP000076720">
    <property type="component" value="Chromosome"/>
</dbReference>
<feature type="domain" description="Luciferase-like" evidence="7">
    <location>
        <begin position="29"/>
        <end position="384"/>
    </location>
</feature>
<dbReference type="InterPro" id="IPR051260">
    <property type="entry name" value="Diverse_substr_monoxygenases"/>
</dbReference>
<dbReference type="PANTHER" id="PTHR30011">
    <property type="entry name" value="ALKANESULFONATE MONOOXYGENASE-RELATED"/>
    <property type="match status" value="1"/>
</dbReference>
<dbReference type="CDD" id="cd01095">
    <property type="entry name" value="Nitrilotriacetate_monoxgenase"/>
    <property type="match status" value="1"/>
</dbReference>
<keyword evidence="1" id="KW-0285">Flavoprotein</keyword>
<dbReference type="InterPro" id="IPR036661">
    <property type="entry name" value="Luciferase-like_sf"/>
</dbReference>
<dbReference type="NCBIfam" id="TIGR03860">
    <property type="entry name" value="FMN_nitrolo"/>
    <property type="match status" value="1"/>
</dbReference>
<gene>
    <name evidence="8" type="ORF">SAM40697_0630</name>
</gene>
<evidence type="ECO:0000256" key="2">
    <source>
        <dbReference type="ARBA" id="ARBA00022643"/>
    </source>
</evidence>
<evidence type="ECO:0000256" key="1">
    <source>
        <dbReference type="ARBA" id="ARBA00022630"/>
    </source>
</evidence>
<dbReference type="SUPFAM" id="SSF51679">
    <property type="entry name" value="Bacterial luciferase-like"/>
    <property type="match status" value="1"/>
</dbReference>
<proteinExistence type="inferred from homology"/>
<evidence type="ECO:0000256" key="4">
    <source>
        <dbReference type="ARBA" id="ARBA00023033"/>
    </source>
</evidence>
<protein>
    <submittedName>
        <fullName evidence="8">Monooxygenase</fullName>
    </submittedName>
</protein>
<dbReference type="Pfam" id="PF00296">
    <property type="entry name" value="Bac_luciferase"/>
    <property type="match status" value="1"/>
</dbReference>
<feature type="region of interest" description="Disordered" evidence="6">
    <location>
        <begin position="431"/>
        <end position="464"/>
    </location>
</feature>
<accession>A0ABM6AW27</accession>
<reference evidence="8 9" key="2">
    <citation type="journal article" date="2016" name="Genome Announc.">
        <title>Complete Genome Sequence of Streptomyces ambofaciens DSM 40697, a Paradigm for Genome Plasticity Studies.</title>
        <authorList>
            <person name="Thibessard A."/>
            <person name="Leblond P."/>
        </authorList>
    </citation>
    <scope>NUCLEOTIDE SEQUENCE [LARGE SCALE GENOMIC DNA]</scope>
    <source>
        <strain evidence="8 9">DSM 40697</strain>
    </source>
</reference>
<dbReference type="PANTHER" id="PTHR30011:SF16">
    <property type="entry name" value="C2H2 FINGER DOMAIN TRANSCRIPTION FACTOR (EUROFUNG)-RELATED"/>
    <property type="match status" value="1"/>
</dbReference>
<keyword evidence="2" id="KW-0288">FMN</keyword>
<dbReference type="InterPro" id="IPR011251">
    <property type="entry name" value="Luciferase-like_dom"/>
</dbReference>
<evidence type="ECO:0000256" key="5">
    <source>
        <dbReference type="ARBA" id="ARBA00033748"/>
    </source>
</evidence>
<evidence type="ECO:0000313" key="8">
    <source>
        <dbReference type="EMBL" id="ANB04592.1"/>
    </source>
</evidence>
<keyword evidence="3" id="KW-0560">Oxidoreductase</keyword>
<evidence type="ECO:0000313" key="9">
    <source>
        <dbReference type="Proteomes" id="UP000076720"/>
    </source>
</evidence>
<dbReference type="InterPro" id="IPR016215">
    <property type="entry name" value="NTA_MOA"/>
</dbReference>
<dbReference type="PIRSF" id="PIRSF000337">
    <property type="entry name" value="NTA_MOA"/>
    <property type="match status" value="1"/>
</dbReference>
<evidence type="ECO:0000256" key="6">
    <source>
        <dbReference type="SAM" id="MobiDB-lite"/>
    </source>
</evidence>
<keyword evidence="9" id="KW-1185">Reference proteome</keyword>
<dbReference type="Gene3D" id="3.20.20.30">
    <property type="entry name" value="Luciferase-like domain"/>
    <property type="match status" value="1"/>
</dbReference>
<dbReference type="RefSeq" id="WP_063481192.1">
    <property type="nucleotide sequence ID" value="NZ_CP012949.1"/>
</dbReference>
<comment type="similarity">
    <text evidence="5">Belongs to the NtaA/SnaA/DszA monooxygenase family.</text>
</comment>
<dbReference type="GO" id="GO:0004497">
    <property type="term" value="F:monooxygenase activity"/>
    <property type="evidence" value="ECO:0007669"/>
    <property type="project" value="UniProtKB-KW"/>
</dbReference>
<reference evidence="9" key="1">
    <citation type="submission" date="2015-10" db="EMBL/GenBank/DDBJ databases">
        <title>Complete genome sequence of Streptomyces ambofaciens DSM 40697.</title>
        <authorList>
            <person name="Thibessard A."/>
            <person name="Leblond P."/>
        </authorList>
    </citation>
    <scope>NUCLEOTIDE SEQUENCE [LARGE SCALE GENOMIC DNA]</scope>
    <source>
        <strain evidence="9">DSM 40697</strain>
    </source>
</reference>
<organism evidence="8 9">
    <name type="scientific">Streptomyces ambofaciens</name>
    <dbReference type="NCBI Taxonomy" id="1889"/>
    <lineage>
        <taxon>Bacteria</taxon>
        <taxon>Bacillati</taxon>
        <taxon>Actinomycetota</taxon>
        <taxon>Actinomycetes</taxon>
        <taxon>Kitasatosporales</taxon>
        <taxon>Streptomycetaceae</taxon>
        <taxon>Streptomyces</taxon>
    </lineage>
</organism>
<name>A0ABM6AW27_STRAM</name>
<dbReference type="EMBL" id="CP012949">
    <property type="protein sequence ID" value="ANB04592.1"/>
    <property type="molecule type" value="Genomic_DNA"/>
</dbReference>
<evidence type="ECO:0000256" key="3">
    <source>
        <dbReference type="ARBA" id="ARBA00023002"/>
    </source>
</evidence>
<keyword evidence="4 8" id="KW-0503">Monooxygenase</keyword>
<sequence length="464" mass="51397">MSTRTLHLNLFVYPGGHHEAAWRHHHTDPDRLLDIRFYQDLARRAEAAAFDAVFFADGPSLADNVRYASRFRLEPFTWLSAIAAATERIGLIATASTTYTEPYNLARLFASLDHLSGGRAGWNIVTTGAPQAAGNFGLDEHPVHAERYDRAHEFVDVVTKLWDSWEDEALVVDQQAGVFADTDRIHEINHTGRHLKVRGPLNLPRSPQGRPVHVQAGSSEDGRAFAAAYAEAVFTAHQTLRSAQEFYADLKTRAAALGRDPDQVVVLPGISPFIGSTEAEALTLHREFDELTQPEYSLHLLQRLLGLELSADELDGPVPRRLIETRGERGNGSRFQLVLDIIDREQPTVRQLLHRLAGARGHRVVAGTPEQVADRIQEWFEHGAADGFNIMPPYLSGGFDLFADQVVPILRARGLFRTAYEGTTLREHYGLPRPAAVRPAGGSGPSPAARFDPRASTRVRHPVP</sequence>
<evidence type="ECO:0000259" key="7">
    <source>
        <dbReference type="Pfam" id="PF00296"/>
    </source>
</evidence>